<feature type="transmembrane region" description="Helical" evidence="8">
    <location>
        <begin position="66"/>
        <end position="84"/>
    </location>
</feature>
<accession>A0ABT8JNG6</accession>
<dbReference type="Gene3D" id="1.20.1530.20">
    <property type="match status" value="1"/>
</dbReference>
<dbReference type="PANTHER" id="PTHR36838">
    <property type="entry name" value="AUXIN EFFLUX CARRIER FAMILY PROTEIN"/>
    <property type="match status" value="1"/>
</dbReference>
<keyword evidence="5 8" id="KW-0812">Transmembrane</keyword>
<evidence type="ECO:0000256" key="2">
    <source>
        <dbReference type="ARBA" id="ARBA00010145"/>
    </source>
</evidence>
<dbReference type="Pfam" id="PF03547">
    <property type="entry name" value="Mem_trans"/>
    <property type="match status" value="1"/>
</dbReference>
<feature type="transmembrane region" description="Helical" evidence="8">
    <location>
        <begin position="6"/>
        <end position="24"/>
    </location>
</feature>
<keyword evidence="3" id="KW-0813">Transport</keyword>
<feature type="transmembrane region" description="Helical" evidence="8">
    <location>
        <begin position="124"/>
        <end position="146"/>
    </location>
</feature>
<evidence type="ECO:0000256" key="5">
    <source>
        <dbReference type="ARBA" id="ARBA00022692"/>
    </source>
</evidence>
<dbReference type="Proteomes" id="UP001175097">
    <property type="component" value="Unassembled WGS sequence"/>
</dbReference>
<evidence type="ECO:0000256" key="3">
    <source>
        <dbReference type="ARBA" id="ARBA00022448"/>
    </source>
</evidence>
<comment type="caution">
    <text evidence="9">The sequence shown here is derived from an EMBL/GenBank/DDBJ whole genome shotgun (WGS) entry which is preliminary data.</text>
</comment>
<evidence type="ECO:0000313" key="10">
    <source>
        <dbReference type="Proteomes" id="UP001175097"/>
    </source>
</evidence>
<evidence type="ECO:0000256" key="4">
    <source>
        <dbReference type="ARBA" id="ARBA00022475"/>
    </source>
</evidence>
<evidence type="ECO:0000256" key="1">
    <source>
        <dbReference type="ARBA" id="ARBA00004651"/>
    </source>
</evidence>
<feature type="transmembrane region" description="Helical" evidence="8">
    <location>
        <begin position="282"/>
        <end position="308"/>
    </location>
</feature>
<keyword evidence="7 8" id="KW-0472">Membrane</keyword>
<comment type="similarity">
    <text evidence="2">Belongs to the auxin efflux carrier (TC 2.A.69) family.</text>
</comment>
<evidence type="ECO:0000256" key="8">
    <source>
        <dbReference type="SAM" id="Phobius"/>
    </source>
</evidence>
<protein>
    <submittedName>
        <fullName evidence="9">AEC family transporter</fullName>
    </submittedName>
</protein>
<comment type="subcellular location">
    <subcellularLocation>
        <location evidence="1">Cell membrane</location>
        <topology evidence="1">Multi-pass membrane protein</topology>
    </subcellularLocation>
</comment>
<keyword evidence="10" id="KW-1185">Reference proteome</keyword>
<dbReference type="InterPro" id="IPR004776">
    <property type="entry name" value="Mem_transp_PIN-like"/>
</dbReference>
<evidence type="ECO:0000256" key="6">
    <source>
        <dbReference type="ARBA" id="ARBA00022989"/>
    </source>
</evidence>
<dbReference type="InterPro" id="IPR038770">
    <property type="entry name" value="Na+/solute_symporter_sf"/>
</dbReference>
<name>A0ABT8JNG6_9BACL</name>
<gene>
    <name evidence="9" type="ORF">P5G49_04285</name>
</gene>
<keyword evidence="4" id="KW-1003">Cell membrane</keyword>
<feature type="transmembrane region" description="Helical" evidence="8">
    <location>
        <begin position="198"/>
        <end position="216"/>
    </location>
</feature>
<keyword evidence="6 8" id="KW-1133">Transmembrane helix</keyword>
<dbReference type="EMBL" id="JAROCC010000002">
    <property type="protein sequence ID" value="MDN4606693.1"/>
    <property type="molecule type" value="Genomic_DNA"/>
</dbReference>
<feature type="transmembrane region" description="Helical" evidence="8">
    <location>
        <begin position="36"/>
        <end position="54"/>
    </location>
</feature>
<evidence type="ECO:0000256" key="7">
    <source>
        <dbReference type="ARBA" id="ARBA00023136"/>
    </source>
</evidence>
<organism evidence="9 10">
    <name type="scientific">Sporosarcina highlanderae</name>
    <dbReference type="NCBI Taxonomy" id="3035916"/>
    <lineage>
        <taxon>Bacteria</taxon>
        <taxon>Bacillati</taxon>
        <taxon>Bacillota</taxon>
        <taxon>Bacilli</taxon>
        <taxon>Bacillales</taxon>
        <taxon>Caryophanaceae</taxon>
        <taxon>Sporosarcina</taxon>
    </lineage>
</organism>
<reference evidence="9" key="1">
    <citation type="submission" date="2023-03" db="EMBL/GenBank/DDBJ databases">
        <title>MT1 and MT2 Draft Genomes of Novel Species.</title>
        <authorList>
            <person name="Venkateswaran K."/>
        </authorList>
    </citation>
    <scope>NUCLEOTIDE SEQUENCE</scope>
    <source>
        <strain evidence="9">F6_3S_P_2</strain>
    </source>
</reference>
<dbReference type="RefSeq" id="WP_301242286.1">
    <property type="nucleotide sequence ID" value="NZ_JAROCC010000002.1"/>
</dbReference>
<proteinExistence type="inferred from homology"/>
<feature type="transmembrane region" description="Helical" evidence="8">
    <location>
        <begin position="167"/>
        <end position="192"/>
    </location>
</feature>
<feature type="transmembrane region" description="Helical" evidence="8">
    <location>
        <begin position="237"/>
        <end position="262"/>
    </location>
</feature>
<dbReference type="PANTHER" id="PTHR36838:SF1">
    <property type="entry name" value="SLR1864 PROTEIN"/>
    <property type="match status" value="1"/>
</dbReference>
<evidence type="ECO:0000313" key="9">
    <source>
        <dbReference type="EMBL" id="MDN4606693.1"/>
    </source>
</evidence>
<sequence length="309" mass="33714">MMFIGTIFINIIIPILILLIIGAVLQRKFAFNLKAISNLITYCLMPAAVFTNLYQTEIDVHILLEIIGYLVAFSLIIIVVTTILSKLLKLDKGEAAIFKNSISLINSGNYGIPVSQLLFQANPLGISIQIIVMVFQNVLTYTYGLYNLISATKSGLEILKSLMKMPVIHAMILGSLLNWLQIPIPSFLWTPISHLSDAFLAIALVLLGAQLAQIELKTILNRTIVTSSIGRLIIGPSVALLLIFLFGLDGVVAQSLFIASSFPTSRNSSTLALEYDVHPDLAAQTVLFSTVLSAITVTFVVYLSAVLFV</sequence>